<dbReference type="SUPFAM" id="SSF56935">
    <property type="entry name" value="Porins"/>
    <property type="match status" value="1"/>
</dbReference>
<evidence type="ECO:0000256" key="4">
    <source>
        <dbReference type="ARBA" id="ARBA00022692"/>
    </source>
</evidence>
<keyword evidence="4 7" id="KW-0812">Transmembrane</keyword>
<dbReference type="InterPro" id="IPR036942">
    <property type="entry name" value="Beta-barrel_TonB_sf"/>
</dbReference>
<dbReference type="Proteomes" id="UP000198561">
    <property type="component" value="Unassembled WGS sequence"/>
</dbReference>
<dbReference type="RefSeq" id="WP_089689707.1">
    <property type="nucleotide sequence ID" value="NZ_FNWQ01000001.1"/>
</dbReference>
<dbReference type="InterPro" id="IPR012910">
    <property type="entry name" value="Plug_dom"/>
</dbReference>
<comment type="subcellular location">
    <subcellularLocation>
        <location evidence="1 7">Cell outer membrane</location>
        <topology evidence="1 7">Multi-pass membrane protein</topology>
    </subcellularLocation>
</comment>
<organism evidence="10 11">
    <name type="scientific">Chryseobacterium culicis</name>
    <dbReference type="NCBI Taxonomy" id="680127"/>
    <lineage>
        <taxon>Bacteria</taxon>
        <taxon>Pseudomonadati</taxon>
        <taxon>Bacteroidota</taxon>
        <taxon>Flavobacteriia</taxon>
        <taxon>Flavobacteriales</taxon>
        <taxon>Weeksellaceae</taxon>
        <taxon>Chryseobacterium group</taxon>
        <taxon>Chryseobacterium</taxon>
    </lineage>
</organism>
<evidence type="ECO:0000259" key="9">
    <source>
        <dbReference type="Pfam" id="PF07715"/>
    </source>
</evidence>
<evidence type="ECO:0000256" key="2">
    <source>
        <dbReference type="ARBA" id="ARBA00022448"/>
    </source>
</evidence>
<dbReference type="NCBIfam" id="TIGR04056">
    <property type="entry name" value="OMP_RagA_SusC"/>
    <property type="match status" value="1"/>
</dbReference>
<dbReference type="InterPro" id="IPR039426">
    <property type="entry name" value="TonB-dep_rcpt-like"/>
</dbReference>
<proteinExistence type="inferred from homology"/>
<dbReference type="InterPro" id="IPR023996">
    <property type="entry name" value="TonB-dep_OMP_SusC/RagA"/>
</dbReference>
<dbReference type="GO" id="GO:0009279">
    <property type="term" value="C:cell outer membrane"/>
    <property type="evidence" value="ECO:0007669"/>
    <property type="project" value="UniProtKB-SubCell"/>
</dbReference>
<feature type="chain" id="PRO_5011737246" evidence="8">
    <location>
        <begin position="23"/>
        <end position="1001"/>
    </location>
</feature>
<sequence>MKKLTASVFAVVLSSSFMMVSAQNTKDTLKTKNIEEIVVTGALGIKRKADAVTNTQQVVTTKELNQASAPTAVQALTGKVSGLQINLTNNGVDPSYRVVLRGAKSITGNNQALIVIDNVISSADILQQIPPEAIENINVIKGLQGAALYGQQGVNGVIIVTTKRGTKSEKLQMTFNSSIDVSNVFMLPKVQQKYGKGVQDEGWSDVSYGGTNYVPWENMSWGAAYDNPVIGGTMMPSGLPQADGSFIYEKYAPVKNHMSKFFSTGILTQNGITATAGGSDAYVSFSANRTENNFVVEGDKLRQNSFIFKAGKKIGKLKIDGNINYINRIVSNTNSSLYDDILQTPTNNNIKLYRNSGIEGYYTGYAVNPYWTIDHERYDRRSDYFSAILGLDYELNKNINITYTGNLTTRGMTYMRHNDGAVFSKTYNLPGTSIDGITFGDLGQGDITSWYYESTSKERNYYGDLMINFNYDLSDKINLKLNIGNNIQDRTYNVTSVGGNNLDIPGWYNIKNVLNPDPFSSANLDNYQTNNRIIAGFANLDLSYDDYLFLNSTFRIEQSSVMSTIPYNTGKRTNPVYPYYSVGLSFVPTKAFANLKGDILNYAKITGSYTRVGNTSAIPPYATDEIGVFPTGFPFNGLSSYINNQTPTAVDIKPEFVNTVDFGVSLGFLKDRVRLDASVYQSTTDDLITAKTTSSASGLTSVLDNVGKMRLRGLELDLGLTPIKTKDFTWDMKVSYSTYRSKVLELADGADEVSLLSSTSAAVGIFAVKGSDFPVIKGSAFQRDDQGRIIVDSKGNPLTTSNLQVLGRATPDYILGFSTNIKYKGFTLSAMGDFRQGGKFVSFTKNLLAFTGGLEESAEFDRTQGYIVPNSVQNTGTAANPVYTPNNTPVGGAGTYTNVTNYFSSSAYRAVGENLVVDATALKIREIALSYDIPKSVLSSTFLNSLTVGVYSRNPFFKYADNNRNYADPETASTTGNAAGFAYTTQYPSTRSFGVNLKASF</sequence>
<dbReference type="InterPro" id="IPR037066">
    <property type="entry name" value="Plug_dom_sf"/>
</dbReference>
<reference evidence="10 11" key="1">
    <citation type="submission" date="2016-10" db="EMBL/GenBank/DDBJ databases">
        <authorList>
            <person name="de Groot N.N."/>
        </authorList>
    </citation>
    <scope>NUCLEOTIDE SEQUENCE [LARGE SCALE GENOMIC DNA]</scope>
    <source>
        <strain evidence="10 11">DSM 23031</strain>
    </source>
</reference>
<accession>A0A1H6H0Z8</accession>
<dbReference type="Gene3D" id="2.170.130.10">
    <property type="entry name" value="TonB-dependent receptor, plug domain"/>
    <property type="match status" value="1"/>
</dbReference>
<dbReference type="EMBL" id="FNWQ01000001">
    <property type="protein sequence ID" value="SEH27743.1"/>
    <property type="molecule type" value="Genomic_DNA"/>
</dbReference>
<name>A0A1H6H0Z8_CHRCI</name>
<evidence type="ECO:0000256" key="8">
    <source>
        <dbReference type="SAM" id="SignalP"/>
    </source>
</evidence>
<dbReference type="PROSITE" id="PS52016">
    <property type="entry name" value="TONB_DEPENDENT_REC_3"/>
    <property type="match status" value="1"/>
</dbReference>
<evidence type="ECO:0000256" key="3">
    <source>
        <dbReference type="ARBA" id="ARBA00022452"/>
    </source>
</evidence>
<feature type="signal peptide" evidence="8">
    <location>
        <begin position="1"/>
        <end position="22"/>
    </location>
</feature>
<evidence type="ECO:0000313" key="11">
    <source>
        <dbReference type="Proteomes" id="UP000198561"/>
    </source>
</evidence>
<keyword evidence="8" id="KW-0732">Signal</keyword>
<evidence type="ECO:0000256" key="7">
    <source>
        <dbReference type="PROSITE-ProRule" id="PRU01360"/>
    </source>
</evidence>
<evidence type="ECO:0000256" key="5">
    <source>
        <dbReference type="ARBA" id="ARBA00023136"/>
    </source>
</evidence>
<dbReference type="Gene3D" id="2.40.170.20">
    <property type="entry name" value="TonB-dependent receptor, beta-barrel domain"/>
    <property type="match status" value="1"/>
</dbReference>
<keyword evidence="3 7" id="KW-1134">Transmembrane beta strand</keyword>
<keyword evidence="5 7" id="KW-0472">Membrane</keyword>
<protein>
    <submittedName>
        <fullName evidence="10">TonB-linked outer membrane protein, SusC/RagA family</fullName>
    </submittedName>
</protein>
<dbReference type="Pfam" id="PF07715">
    <property type="entry name" value="Plug"/>
    <property type="match status" value="1"/>
</dbReference>
<comment type="similarity">
    <text evidence="7">Belongs to the TonB-dependent receptor family.</text>
</comment>
<evidence type="ECO:0000256" key="6">
    <source>
        <dbReference type="ARBA" id="ARBA00023237"/>
    </source>
</evidence>
<evidence type="ECO:0000256" key="1">
    <source>
        <dbReference type="ARBA" id="ARBA00004571"/>
    </source>
</evidence>
<keyword evidence="6 7" id="KW-0998">Cell outer membrane</keyword>
<dbReference type="STRING" id="680127.SAMN05421593_0459"/>
<evidence type="ECO:0000313" key="10">
    <source>
        <dbReference type="EMBL" id="SEH27743.1"/>
    </source>
</evidence>
<feature type="domain" description="TonB-dependent receptor plug" evidence="9">
    <location>
        <begin position="51"/>
        <end position="157"/>
    </location>
</feature>
<dbReference type="OrthoDB" id="9768177at2"/>
<dbReference type="AlphaFoldDB" id="A0A1H6H0Z8"/>
<gene>
    <name evidence="10" type="ORF">SAMN05421593_0459</name>
</gene>
<keyword evidence="2 7" id="KW-0813">Transport</keyword>